<dbReference type="Pfam" id="PF12819">
    <property type="entry name" value="Malectin_like"/>
    <property type="match status" value="1"/>
</dbReference>
<dbReference type="SUPFAM" id="SSF56112">
    <property type="entry name" value="Protein kinase-like (PK-like)"/>
    <property type="match status" value="1"/>
</dbReference>
<dbReference type="AlphaFoldDB" id="A0A426Y5M2"/>
<dbReference type="GO" id="GO:0004672">
    <property type="term" value="F:protein kinase activity"/>
    <property type="evidence" value="ECO:0007669"/>
    <property type="project" value="InterPro"/>
</dbReference>
<organism evidence="3 4">
    <name type="scientific">Ensete ventricosum</name>
    <name type="common">Abyssinian banana</name>
    <name type="synonym">Musa ensete</name>
    <dbReference type="NCBI Taxonomy" id="4639"/>
    <lineage>
        <taxon>Eukaryota</taxon>
        <taxon>Viridiplantae</taxon>
        <taxon>Streptophyta</taxon>
        <taxon>Embryophyta</taxon>
        <taxon>Tracheophyta</taxon>
        <taxon>Spermatophyta</taxon>
        <taxon>Magnoliopsida</taxon>
        <taxon>Liliopsida</taxon>
        <taxon>Zingiberales</taxon>
        <taxon>Musaceae</taxon>
        <taxon>Ensete</taxon>
    </lineage>
</organism>
<evidence type="ECO:0000256" key="1">
    <source>
        <dbReference type="ARBA" id="ARBA00004167"/>
    </source>
</evidence>
<dbReference type="Pfam" id="PF00069">
    <property type="entry name" value="Pkinase"/>
    <property type="match status" value="1"/>
</dbReference>
<evidence type="ECO:0000259" key="2">
    <source>
        <dbReference type="PROSITE" id="PS50011"/>
    </source>
</evidence>
<dbReference type="InterPro" id="IPR024788">
    <property type="entry name" value="Malectin-like_Carb-bd_dom"/>
</dbReference>
<dbReference type="InterPro" id="IPR011009">
    <property type="entry name" value="Kinase-like_dom_sf"/>
</dbReference>
<dbReference type="PANTHER" id="PTHR45631">
    <property type="entry name" value="OS07G0107800 PROTEIN-RELATED"/>
    <property type="match status" value="1"/>
</dbReference>
<evidence type="ECO:0000313" key="3">
    <source>
        <dbReference type="EMBL" id="RRT47069.1"/>
    </source>
</evidence>
<feature type="domain" description="Protein kinase" evidence="2">
    <location>
        <begin position="1"/>
        <end position="184"/>
    </location>
</feature>
<dbReference type="Gene3D" id="1.10.510.10">
    <property type="entry name" value="Transferase(Phosphotransferase) domain 1"/>
    <property type="match status" value="1"/>
</dbReference>
<dbReference type="InterPro" id="IPR000719">
    <property type="entry name" value="Prot_kinase_dom"/>
</dbReference>
<dbReference type="SMART" id="SM00220">
    <property type="entry name" value="S_TKc"/>
    <property type="match status" value="1"/>
</dbReference>
<accession>A0A426Y5M2</accession>
<dbReference type="InterPro" id="IPR008271">
    <property type="entry name" value="Ser/Thr_kinase_AS"/>
</dbReference>
<comment type="caution">
    <text evidence="3">The sequence shown here is derived from an EMBL/GenBank/DDBJ whole genome shotgun (WGS) entry which is preliminary data.</text>
</comment>
<dbReference type="EMBL" id="AMZH03014785">
    <property type="protein sequence ID" value="RRT47069.1"/>
    <property type="molecule type" value="Genomic_DNA"/>
</dbReference>
<evidence type="ECO:0000313" key="4">
    <source>
        <dbReference type="Proteomes" id="UP000287651"/>
    </source>
</evidence>
<proteinExistence type="predicted"/>
<comment type="subcellular location">
    <subcellularLocation>
        <location evidence="1">Membrane</location>
        <topology evidence="1">Single-pass membrane protein</topology>
    </subcellularLocation>
</comment>
<dbReference type="Proteomes" id="UP000287651">
    <property type="component" value="Unassembled WGS sequence"/>
</dbReference>
<dbReference type="PROSITE" id="PS50011">
    <property type="entry name" value="PROTEIN_KINASE_DOM"/>
    <property type="match status" value="1"/>
</dbReference>
<protein>
    <recommendedName>
        <fullName evidence="2">Protein kinase domain-containing protein</fullName>
    </recommendedName>
</protein>
<reference evidence="3 4" key="1">
    <citation type="journal article" date="2014" name="Agronomy (Basel)">
        <title>A Draft Genome Sequence for Ensete ventricosum, the Drought-Tolerant Tree Against Hunger.</title>
        <authorList>
            <person name="Harrison J."/>
            <person name="Moore K.A."/>
            <person name="Paszkiewicz K."/>
            <person name="Jones T."/>
            <person name="Grant M."/>
            <person name="Ambacheew D."/>
            <person name="Muzemil S."/>
            <person name="Studholme D.J."/>
        </authorList>
    </citation>
    <scope>NUCLEOTIDE SEQUENCE [LARGE SCALE GENOMIC DNA]</scope>
</reference>
<name>A0A426Y5M2_ENSVE</name>
<dbReference type="GO" id="GO:0005524">
    <property type="term" value="F:ATP binding"/>
    <property type="evidence" value="ECO:0007669"/>
    <property type="project" value="InterPro"/>
</dbReference>
<dbReference type="PROSITE" id="PS00108">
    <property type="entry name" value="PROTEIN_KINASE_ST"/>
    <property type="match status" value="1"/>
</dbReference>
<sequence length="427" mass="47574">MSTSPDSPDIYFFHLHVHEFQCDAGLEYLHKGCKPALIHRDVKTANILLSEKLEAKIADFGLSKAFQSEVNTHVSTAVVGTPGYLDPEYISEKSDVYSFGVVLLELITGQPPIVQSAENAHIVQRVRLRLGRGNIEDVVDVNLQGNYDVNSVWKCADIALKCTSQASHQRPTMADVVTQLKESLELETSCDRTENLVTCSENLYTEVSSKSDNSALELENFARMSEIHKKSSSFSQLHRSSSHRKGKEEEGMAAMGRVAPASRKTWVFFLWLEVVLVTVGVGDHTRNTDGKLYVKLIQPSLFVSYHHNEGKLSVLGILFTGFISIDCGIADGHRYTDGKTTIPFSSDTNYVATGVNRNISTRFVSDTRIATQDRTLRSFPQDKRSCYTLPVEEGRKYLVRATFLHGNYDGLKVSSVDPLLFLSPPRC</sequence>
<dbReference type="PANTHER" id="PTHR45631:SF202">
    <property type="entry name" value="SENESCENCE-INDUCED RECEPTOR-LIKE SERINE_THREONINE-PROTEIN KINASE"/>
    <property type="match status" value="1"/>
</dbReference>
<dbReference type="GO" id="GO:0016020">
    <property type="term" value="C:membrane"/>
    <property type="evidence" value="ECO:0007669"/>
    <property type="project" value="UniProtKB-SubCell"/>
</dbReference>
<gene>
    <name evidence="3" type="ORF">B296_00039683</name>
</gene>